<feature type="transmembrane region" description="Helical" evidence="2">
    <location>
        <begin position="170"/>
        <end position="188"/>
    </location>
</feature>
<evidence type="ECO:0000256" key="3">
    <source>
        <dbReference type="SAM" id="SignalP"/>
    </source>
</evidence>
<evidence type="ECO:0000313" key="4">
    <source>
        <dbReference type="EMBL" id="GAA3380704.1"/>
    </source>
</evidence>
<comment type="caution">
    <text evidence="4">The sequence shown here is derived from an EMBL/GenBank/DDBJ whole genome shotgun (WGS) entry which is preliminary data.</text>
</comment>
<evidence type="ECO:0000256" key="1">
    <source>
        <dbReference type="SAM" id="MobiDB-lite"/>
    </source>
</evidence>
<feature type="transmembrane region" description="Helical" evidence="2">
    <location>
        <begin position="248"/>
        <end position="266"/>
    </location>
</feature>
<proteinExistence type="predicted"/>
<feature type="transmembrane region" description="Helical" evidence="2">
    <location>
        <begin position="334"/>
        <end position="360"/>
    </location>
</feature>
<keyword evidence="5" id="KW-1185">Reference proteome</keyword>
<gene>
    <name evidence="4" type="ORF">GCM10020367_69050</name>
</gene>
<dbReference type="EMBL" id="BAAAYL010000002">
    <property type="protein sequence ID" value="GAA3380704.1"/>
    <property type="molecule type" value="Genomic_DNA"/>
</dbReference>
<evidence type="ECO:0000256" key="2">
    <source>
        <dbReference type="SAM" id="Phobius"/>
    </source>
</evidence>
<accession>A0ABP6SMR3</accession>
<feature type="transmembrane region" description="Helical" evidence="2">
    <location>
        <begin position="310"/>
        <end position="328"/>
    </location>
</feature>
<evidence type="ECO:0008006" key="6">
    <source>
        <dbReference type="Google" id="ProtNLM"/>
    </source>
</evidence>
<sequence>MRRLAALLLVLTSLLGVGLATPAAADGPVSETVELSCKVATTGSTLGTLARIAGTLAAGRDGCDAAGDKVQEKLEEYWTAVWDSVIGDVLKSGIDVAKWILRTTLTLSLMGPSLDLVDTGLFERKATLSGMLVWLGWVIAAFGAMWQIGKAAITGQSKHWGQLLVGYAQNMILSAVGLTIVASLLRAGDLLTEGMVKATFNKDGAFERIIAVMIPAAIANPVLVGGVFLVLVLIGFGQMVMIFLRQSAIPIQCMLLPIAGAGLMGGDGTRKWLPNLVTSMCTVILYKPLVGLIICVGFSEFGRAHGLVEWLRGCATLLLALIAPGPLMKLFAPFGAAVGAGMAGGGMGAAANAVGSYLGARSQAKGDDERSDGGDGDDGGTDPVRHAQYVEQSMGPQGQGGDTGEDALAQASRNEGGEATIPAQGGGPDAAASLGGAATETGAATGAAATGTAAVATGGAVLAVKVLDGVNDAVQGAASTMGDGDSST</sequence>
<reference evidence="5" key="1">
    <citation type="journal article" date="2019" name="Int. J. Syst. Evol. Microbiol.">
        <title>The Global Catalogue of Microorganisms (GCM) 10K type strain sequencing project: providing services to taxonomists for standard genome sequencing and annotation.</title>
        <authorList>
            <consortium name="The Broad Institute Genomics Platform"/>
            <consortium name="The Broad Institute Genome Sequencing Center for Infectious Disease"/>
            <person name="Wu L."/>
            <person name="Ma J."/>
        </authorList>
    </citation>
    <scope>NUCLEOTIDE SEQUENCE [LARGE SCALE GENOMIC DNA]</scope>
    <source>
        <strain evidence="5">JCM 9651</strain>
    </source>
</reference>
<keyword evidence="2" id="KW-1133">Transmembrane helix</keyword>
<feature type="region of interest" description="Disordered" evidence="1">
    <location>
        <begin position="362"/>
        <end position="435"/>
    </location>
</feature>
<feature type="compositionally biased region" description="Basic and acidic residues" evidence="1">
    <location>
        <begin position="364"/>
        <end position="373"/>
    </location>
</feature>
<keyword evidence="2" id="KW-0812">Transmembrane</keyword>
<keyword evidence="3" id="KW-0732">Signal</keyword>
<feature type="chain" id="PRO_5046768780" description="Type IV secretion system protein" evidence="3">
    <location>
        <begin position="26"/>
        <end position="488"/>
    </location>
</feature>
<dbReference type="Proteomes" id="UP001499990">
    <property type="component" value="Unassembled WGS sequence"/>
</dbReference>
<feature type="transmembrane region" description="Helical" evidence="2">
    <location>
        <begin position="208"/>
        <end position="236"/>
    </location>
</feature>
<feature type="signal peptide" evidence="3">
    <location>
        <begin position="1"/>
        <end position="25"/>
    </location>
</feature>
<evidence type="ECO:0000313" key="5">
    <source>
        <dbReference type="Proteomes" id="UP001499990"/>
    </source>
</evidence>
<keyword evidence="2" id="KW-0472">Membrane</keyword>
<organism evidence="4 5">
    <name type="scientific">Streptomyces sannanensis</name>
    <dbReference type="NCBI Taxonomy" id="285536"/>
    <lineage>
        <taxon>Bacteria</taxon>
        <taxon>Bacillati</taxon>
        <taxon>Actinomycetota</taxon>
        <taxon>Actinomycetes</taxon>
        <taxon>Kitasatosporales</taxon>
        <taxon>Streptomycetaceae</taxon>
        <taxon>Streptomyces</taxon>
    </lineage>
</organism>
<feature type="transmembrane region" description="Helical" evidence="2">
    <location>
        <begin position="131"/>
        <end position="149"/>
    </location>
</feature>
<feature type="transmembrane region" description="Helical" evidence="2">
    <location>
        <begin position="272"/>
        <end position="298"/>
    </location>
</feature>
<protein>
    <recommendedName>
        <fullName evidence="6">Type IV secretion system protein</fullName>
    </recommendedName>
</protein>
<name>A0ABP6SMR3_9ACTN</name>